<dbReference type="Pfam" id="PF04542">
    <property type="entry name" value="Sigma70_r2"/>
    <property type="match status" value="1"/>
</dbReference>
<dbReference type="InterPro" id="IPR007627">
    <property type="entry name" value="RNA_pol_sigma70_r2"/>
</dbReference>
<keyword evidence="10" id="KW-1185">Reference proteome</keyword>
<feature type="domain" description="RNA polymerase sigma-70" evidence="8">
    <location>
        <begin position="330"/>
        <end position="356"/>
    </location>
</feature>
<sequence>MYRLDLSLCRRAAGYRDRVTRSLPAGRAKDTALNASTPRVATPEPARASARRTAARGASARGVSASRDLVDPMKDYLSRIGRTPLLTAEQEVELAKRIEAGLFARERLETLGDALSPQDRDDLAWIAADGRRAKEHMVEANLRLVVSLAKRYMGHGLPLNDLVQEGNLGLIRAVEKFEYRRGLKFSTYAVWWIKQAISRALADQSRTIRIPVHVVEVLNRMTRIRRRMMQDLGREPTSQELAVELDVTPEKVEWLRRQAREPLSLQTPLGEDGDGELADVIEDPEGGDPADVVASSMLRGKLDAVLETLTEREAGVISMRFGLAGGEPKTLEEVGRVYGVTRERIRQIESKGMHKLRHPSRRETLADLLG</sequence>
<dbReference type="PANTHER" id="PTHR30603:SF59">
    <property type="entry name" value="RNA POLYMERASE PRINCIPAL SIGMA FACTOR HRDA"/>
    <property type="match status" value="1"/>
</dbReference>
<dbReference type="EMBL" id="JAGEOK010000028">
    <property type="protein sequence ID" value="MBO2442886.1"/>
    <property type="molecule type" value="Genomic_DNA"/>
</dbReference>
<dbReference type="Pfam" id="PF04539">
    <property type="entry name" value="Sigma70_r3"/>
    <property type="match status" value="1"/>
</dbReference>
<feature type="region of interest" description="Disordered" evidence="6">
    <location>
        <begin position="26"/>
        <end position="59"/>
    </location>
</feature>
<dbReference type="InterPro" id="IPR007624">
    <property type="entry name" value="RNA_pol_sigma70_r3"/>
</dbReference>
<dbReference type="SUPFAM" id="SSF88946">
    <property type="entry name" value="Sigma2 domain of RNA polymerase sigma factors"/>
    <property type="match status" value="1"/>
</dbReference>
<dbReference type="NCBIfam" id="TIGR02937">
    <property type="entry name" value="sigma70-ECF"/>
    <property type="match status" value="1"/>
</dbReference>
<dbReference type="Gene3D" id="1.10.10.10">
    <property type="entry name" value="Winged helix-like DNA-binding domain superfamily/Winged helix DNA-binding domain"/>
    <property type="match status" value="2"/>
</dbReference>
<dbReference type="InterPro" id="IPR014284">
    <property type="entry name" value="RNA_pol_sigma-70_dom"/>
</dbReference>
<dbReference type="InterPro" id="IPR013324">
    <property type="entry name" value="RNA_pol_sigma_r3/r4-like"/>
</dbReference>
<dbReference type="PROSITE" id="PS00715">
    <property type="entry name" value="SIGMA70_1"/>
    <property type="match status" value="1"/>
</dbReference>
<dbReference type="PRINTS" id="PR00046">
    <property type="entry name" value="SIGMA70FCT"/>
</dbReference>
<comment type="similarity">
    <text evidence="5">Belongs to the sigma-70 factor family.</text>
</comment>
<keyword evidence="2 5" id="KW-0731">Sigma factor</keyword>
<dbReference type="Pfam" id="PF04545">
    <property type="entry name" value="Sigma70_r4"/>
    <property type="match status" value="1"/>
</dbReference>
<evidence type="ECO:0000256" key="1">
    <source>
        <dbReference type="ARBA" id="ARBA00023015"/>
    </source>
</evidence>
<dbReference type="InterPro" id="IPR009042">
    <property type="entry name" value="RNA_pol_sigma70_r1_2"/>
</dbReference>
<dbReference type="InterPro" id="IPR007630">
    <property type="entry name" value="RNA_pol_sigma70_r4"/>
</dbReference>
<evidence type="ECO:0000256" key="2">
    <source>
        <dbReference type="ARBA" id="ARBA00023082"/>
    </source>
</evidence>
<evidence type="ECO:0000313" key="9">
    <source>
        <dbReference type="EMBL" id="MBO2442886.1"/>
    </source>
</evidence>
<gene>
    <name evidence="9" type="ORF">J4557_35705</name>
</gene>
<accession>A0ABS3R9H3</accession>
<proteinExistence type="inferred from homology"/>
<evidence type="ECO:0000313" key="10">
    <source>
        <dbReference type="Proteomes" id="UP000666915"/>
    </source>
</evidence>
<dbReference type="InterPro" id="IPR013325">
    <property type="entry name" value="RNA_pol_sigma_r2"/>
</dbReference>
<evidence type="ECO:0000256" key="3">
    <source>
        <dbReference type="ARBA" id="ARBA00023125"/>
    </source>
</evidence>
<reference evidence="9 10" key="1">
    <citation type="submission" date="2021-03" db="EMBL/GenBank/DDBJ databases">
        <authorList>
            <person name="Kanchanasin P."/>
            <person name="Saeng-In P."/>
            <person name="Phongsopitanun W."/>
            <person name="Yuki M."/>
            <person name="Kudo T."/>
            <person name="Ohkuma M."/>
            <person name="Tanasupawat S."/>
        </authorList>
    </citation>
    <scope>NUCLEOTIDE SEQUENCE [LARGE SCALE GENOMIC DNA]</scope>
    <source>
        <strain evidence="9 10">L46</strain>
    </source>
</reference>
<protein>
    <recommendedName>
        <fullName evidence="5">RNA polymerase sigma factor</fullName>
    </recommendedName>
</protein>
<dbReference type="Proteomes" id="UP000666915">
    <property type="component" value="Unassembled WGS sequence"/>
</dbReference>
<keyword evidence="4 5" id="KW-0804">Transcription</keyword>
<dbReference type="PANTHER" id="PTHR30603">
    <property type="entry name" value="RNA POLYMERASE SIGMA FACTOR RPO"/>
    <property type="match status" value="1"/>
</dbReference>
<evidence type="ECO:0000259" key="7">
    <source>
        <dbReference type="PROSITE" id="PS00715"/>
    </source>
</evidence>
<organism evidence="9 10">
    <name type="scientific">Actinomadura nitritigenes</name>
    <dbReference type="NCBI Taxonomy" id="134602"/>
    <lineage>
        <taxon>Bacteria</taxon>
        <taxon>Bacillati</taxon>
        <taxon>Actinomycetota</taxon>
        <taxon>Actinomycetes</taxon>
        <taxon>Streptosporangiales</taxon>
        <taxon>Thermomonosporaceae</taxon>
        <taxon>Actinomadura</taxon>
    </lineage>
</organism>
<evidence type="ECO:0000259" key="8">
    <source>
        <dbReference type="PROSITE" id="PS00716"/>
    </source>
</evidence>
<dbReference type="Gene3D" id="1.10.601.10">
    <property type="entry name" value="RNA Polymerase Primary Sigma Factor"/>
    <property type="match status" value="2"/>
</dbReference>
<dbReference type="SUPFAM" id="SSF88659">
    <property type="entry name" value="Sigma3 and sigma4 domains of RNA polymerase sigma factors"/>
    <property type="match status" value="2"/>
</dbReference>
<keyword evidence="3 5" id="KW-0238">DNA-binding</keyword>
<evidence type="ECO:0000256" key="6">
    <source>
        <dbReference type="SAM" id="MobiDB-lite"/>
    </source>
</evidence>
<evidence type="ECO:0000256" key="5">
    <source>
        <dbReference type="RuleBase" id="RU362124"/>
    </source>
</evidence>
<dbReference type="Pfam" id="PF00140">
    <property type="entry name" value="Sigma70_r1_2"/>
    <property type="match status" value="1"/>
</dbReference>
<dbReference type="PROSITE" id="PS00716">
    <property type="entry name" value="SIGMA70_2"/>
    <property type="match status" value="1"/>
</dbReference>
<comment type="caution">
    <text evidence="9">The sequence shown here is derived from an EMBL/GenBank/DDBJ whole genome shotgun (WGS) entry which is preliminary data.</text>
</comment>
<dbReference type="InterPro" id="IPR000943">
    <property type="entry name" value="RNA_pol_sigma70"/>
</dbReference>
<keyword evidence="1 5" id="KW-0805">Transcription regulation</keyword>
<dbReference type="InterPro" id="IPR050239">
    <property type="entry name" value="Sigma-70_RNA_pol_init_factors"/>
</dbReference>
<dbReference type="InterPro" id="IPR036388">
    <property type="entry name" value="WH-like_DNA-bd_sf"/>
</dbReference>
<feature type="domain" description="RNA polymerase sigma-70" evidence="7">
    <location>
        <begin position="161"/>
        <end position="174"/>
    </location>
</feature>
<dbReference type="CDD" id="cd06171">
    <property type="entry name" value="Sigma70_r4"/>
    <property type="match status" value="1"/>
</dbReference>
<comment type="function">
    <text evidence="5">Sigma factors are initiation factors that promote the attachment of RNA polymerase to specific initiation sites and are then released.</text>
</comment>
<name>A0ABS3R9H3_9ACTN</name>
<evidence type="ECO:0000256" key="4">
    <source>
        <dbReference type="ARBA" id="ARBA00023163"/>
    </source>
</evidence>